<evidence type="ECO:0000259" key="10">
    <source>
        <dbReference type="PROSITE" id="PS51873"/>
    </source>
</evidence>
<gene>
    <name evidence="11" type="ORF">PYM288_LOCUS21649</name>
</gene>
<dbReference type="GO" id="GO:0061630">
    <property type="term" value="F:ubiquitin protein ligase activity"/>
    <property type="evidence" value="ECO:0007669"/>
    <property type="project" value="UniProtKB-EC"/>
</dbReference>
<dbReference type="Pfam" id="PF22191">
    <property type="entry name" value="IBR_1"/>
    <property type="match status" value="1"/>
</dbReference>
<dbReference type="InterPro" id="IPR013083">
    <property type="entry name" value="Znf_RING/FYVE/PHD"/>
</dbReference>
<evidence type="ECO:0000256" key="5">
    <source>
        <dbReference type="ARBA" id="ARBA00022737"/>
    </source>
</evidence>
<keyword evidence="4" id="KW-0479">Metal-binding</keyword>
<evidence type="ECO:0000256" key="1">
    <source>
        <dbReference type="ARBA" id="ARBA00001798"/>
    </source>
</evidence>
<keyword evidence="6" id="KW-0863">Zinc-finger</keyword>
<evidence type="ECO:0000256" key="9">
    <source>
        <dbReference type="SAM" id="MobiDB-lite"/>
    </source>
</evidence>
<keyword evidence="5" id="KW-0677">Repeat</keyword>
<comment type="caution">
    <text evidence="11">The sequence shown here is derived from an EMBL/GenBank/DDBJ whole genome shotgun (WGS) entry which is preliminary data.</text>
</comment>
<protein>
    <recommendedName>
        <fullName evidence="2">RBR-type E3 ubiquitin transferase</fullName>
        <ecNumber evidence="2">2.3.2.31</ecNumber>
    </recommendedName>
</protein>
<dbReference type="EMBL" id="CAJNOH010000870">
    <property type="protein sequence ID" value="CAF1139813.1"/>
    <property type="molecule type" value="Genomic_DNA"/>
</dbReference>
<feature type="compositionally biased region" description="Basic residues" evidence="9">
    <location>
        <begin position="11"/>
        <end position="20"/>
    </location>
</feature>
<dbReference type="EC" id="2.3.2.31" evidence="2"/>
<proteinExistence type="predicted"/>
<evidence type="ECO:0000313" key="11">
    <source>
        <dbReference type="EMBL" id="CAF1139813.1"/>
    </source>
</evidence>
<dbReference type="GO" id="GO:0016567">
    <property type="term" value="P:protein ubiquitination"/>
    <property type="evidence" value="ECO:0007669"/>
    <property type="project" value="InterPro"/>
</dbReference>
<evidence type="ECO:0000313" key="12">
    <source>
        <dbReference type="Proteomes" id="UP000663854"/>
    </source>
</evidence>
<evidence type="ECO:0000256" key="3">
    <source>
        <dbReference type="ARBA" id="ARBA00022679"/>
    </source>
</evidence>
<dbReference type="InterPro" id="IPR044066">
    <property type="entry name" value="TRIAD_supradom"/>
</dbReference>
<feature type="region of interest" description="Disordered" evidence="9">
    <location>
        <begin position="1"/>
        <end position="29"/>
    </location>
</feature>
<evidence type="ECO:0000256" key="8">
    <source>
        <dbReference type="ARBA" id="ARBA00022833"/>
    </source>
</evidence>
<reference evidence="11" key="1">
    <citation type="submission" date="2021-02" db="EMBL/GenBank/DDBJ databases">
        <authorList>
            <person name="Nowell W R."/>
        </authorList>
    </citation>
    <scope>NUCLEOTIDE SEQUENCE</scope>
</reference>
<dbReference type="InterPro" id="IPR031127">
    <property type="entry name" value="E3_UB_ligase_RBR"/>
</dbReference>
<keyword evidence="7" id="KW-0833">Ubl conjugation pathway</keyword>
<keyword evidence="8" id="KW-0862">Zinc</keyword>
<dbReference type="GO" id="GO:0008270">
    <property type="term" value="F:zinc ion binding"/>
    <property type="evidence" value="ECO:0007669"/>
    <property type="project" value="UniProtKB-KW"/>
</dbReference>
<accession>A0A814RYU8</accession>
<dbReference type="Gene3D" id="3.30.40.10">
    <property type="entry name" value="Zinc/RING finger domain, C3HC4 (zinc finger)"/>
    <property type="match status" value="1"/>
</dbReference>
<feature type="domain" description="RING-type" evidence="10">
    <location>
        <begin position="97"/>
        <end position="324"/>
    </location>
</feature>
<dbReference type="SUPFAM" id="SSF57850">
    <property type="entry name" value="RING/U-box"/>
    <property type="match status" value="2"/>
</dbReference>
<evidence type="ECO:0000256" key="4">
    <source>
        <dbReference type="ARBA" id="ARBA00022723"/>
    </source>
</evidence>
<comment type="catalytic activity">
    <reaction evidence="1">
        <text>[E2 ubiquitin-conjugating enzyme]-S-ubiquitinyl-L-cysteine + [acceptor protein]-L-lysine = [E2 ubiquitin-conjugating enzyme]-L-cysteine + [acceptor protein]-N(6)-ubiquitinyl-L-lysine.</text>
        <dbReference type="EC" id="2.3.2.31"/>
    </reaction>
</comment>
<evidence type="ECO:0000256" key="7">
    <source>
        <dbReference type="ARBA" id="ARBA00022786"/>
    </source>
</evidence>
<dbReference type="Gene3D" id="1.20.120.1750">
    <property type="match status" value="1"/>
</dbReference>
<evidence type="ECO:0000256" key="2">
    <source>
        <dbReference type="ARBA" id="ARBA00012251"/>
    </source>
</evidence>
<dbReference type="Pfam" id="PF01485">
    <property type="entry name" value="IBR"/>
    <property type="match status" value="1"/>
</dbReference>
<dbReference type="InterPro" id="IPR002867">
    <property type="entry name" value="IBR_dom"/>
</dbReference>
<name>A0A814RYU8_9BILA</name>
<dbReference type="PROSITE" id="PS51873">
    <property type="entry name" value="TRIAD"/>
    <property type="match status" value="1"/>
</dbReference>
<dbReference type="SMART" id="SM00647">
    <property type="entry name" value="IBR"/>
    <property type="match status" value="2"/>
</dbReference>
<evidence type="ECO:0000256" key="6">
    <source>
        <dbReference type="ARBA" id="ARBA00022771"/>
    </source>
</evidence>
<dbReference type="PANTHER" id="PTHR11685">
    <property type="entry name" value="RBR FAMILY RING FINGER AND IBR DOMAIN-CONTAINING"/>
    <property type="match status" value="1"/>
</dbReference>
<dbReference type="Proteomes" id="UP000663854">
    <property type="component" value="Unassembled WGS sequence"/>
</dbReference>
<sequence>MAQNCQQSLPFRKKFHRSKSSPRPSAHFSDVYQPYRTRTFSSTSIHQQDTEQTTMLTTIPTNLLCDILHHQQQQQITVPLQKLLETQDQFAISMNETILECAVCATEKLLDEFEGIYGDTCGHIERTVCNSCVYEKIKCLIEDFSIYDGPVACLEPNCHGTFNYHEIREIILFIGKNDALFEQYDQRLILRHLEQMPEFVWCAHNCGSGQLYDPEGSSEPMVTCTKCKQHTCFKHRVVWHTDMSCDQYDLLTSQLSGTDATNKWLELFTKQCPQCEFHIQKSEGCDHMTCRYCKDEFCWECLVDYKLIATKGHSQHNTSCSYYQPDPASDPEATPPAQT</sequence>
<dbReference type="AlphaFoldDB" id="A0A814RYU8"/>
<organism evidence="11 12">
    <name type="scientific">Rotaria sordida</name>
    <dbReference type="NCBI Taxonomy" id="392033"/>
    <lineage>
        <taxon>Eukaryota</taxon>
        <taxon>Metazoa</taxon>
        <taxon>Spiralia</taxon>
        <taxon>Gnathifera</taxon>
        <taxon>Rotifera</taxon>
        <taxon>Eurotatoria</taxon>
        <taxon>Bdelloidea</taxon>
        <taxon>Philodinida</taxon>
        <taxon>Philodinidae</taxon>
        <taxon>Rotaria</taxon>
    </lineage>
</organism>
<keyword evidence="3" id="KW-0808">Transferase</keyword>